<evidence type="ECO:0000256" key="1">
    <source>
        <dbReference type="SAM" id="Coils"/>
    </source>
</evidence>
<dbReference type="EMBL" id="LSMT01000934">
    <property type="protein sequence ID" value="PFX13610.1"/>
    <property type="molecule type" value="Genomic_DNA"/>
</dbReference>
<feature type="coiled-coil region" evidence="1">
    <location>
        <begin position="611"/>
        <end position="645"/>
    </location>
</feature>
<gene>
    <name evidence="3" type="ORF">AWC38_SpisGene22293</name>
</gene>
<dbReference type="AlphaFoldDB" id="A0A2B4RAS9"/>
<feature type="compositionally biased region" description="Basic and acidic residues" evidence="2">
    <location>
        <begin position="397"/>
        <end position="411"/>
    </location>
</feature>
<accession>A0A2B4RAS9</accession>
<name>A0A2B4RAS9_STYPI</name>
<evidence type="ECO:0000313" key="4">
    <source>
        <dbReference type="Proteomes" id="UP000225706"/>
    </source>
</evidence>
<reference evidence="4" key="1">
    <citation type="journal article" date="2017" name="bioRxiv">
        <title>Comparative analysis of the genomes of Stylophora pistillata and Acropora digitifera provides evidence for extensive differences between species of corals.</title>
        <authorList>
            <person name="Voolstra C.R."/>
            <person name="Li Y."/>
            <person name="Liew Y.J."/>
            <person name="Baumgarten S."/>
            <person name="Zoccola D."/>
            <person name="Flot J.-F."/>
            <person name="Tambutte S."/>
            <person name="Allemand D."/>
            <person name="Aranda M."/>
        </authorList>
    </citation>
    <scope>NUCLEOTIDE SEQUENCE [LARGE SCALE GENOMIC DNA]</scope>
</reference>
<keyword evidence="1" id="KW-0175">Coiled coil</keyword>
<sequence>MVTPVEGNQDRVRRECKYILATCAIEQRIPEQTINLTSVVGTGSLVRDFFPNCDTKVHLITSEKVIPFDADLRDYFLRFKKATNKDKKSRVPLSEVSKEVMIKSPGLAVIPLDSNKFGCIRKKRSGLLNHRPFTIYSEELNRDGSELICYVVHTSGKSFYIVPLKVRITDEETYLTDLNSSKINADGCFYAGSVWRGFGAPITMKHGKETVAVGAITYDNNKQILPVLFSEIDRERIASDEGKELDDYEIQSTHKGAKFAIYYKDSEQQAGQDVSEQQNPILQQDVGGVNTLCGGNFHLKKNEYALRGELRSDEGKELDDYEMLLTHKGAKFAIYYKDSEQQTGQDVSDQQNPNPQQDPFFGGSGENSSSFLPGSSLGSVPDNNGSRRHGAGNHTNNMEKRKSDSVNKDNNDCVTFTLSNSEGVRKEDTVEYSVDQCTSAEALRYKSMAPSSEYTEGKMNHYKLNHIVFEVIPEGLREIFKREWDNRYGETLGEWKDEPKNGKDFWNLESPPNRKRNFRRSGTFRNGKRAEWDVPMLCHAILSIDSLDSLDPTVKSSVEDLRNVRNEFAHSLQAEISIKDFQSTILRIKDAFQVLGLREPKIPEIGPKEDTRILLKKIDDIEKKLEELELKHQQKGNEFEIMSEEER</sequence>
<proteinExistence type="predicted"/>
<protein>
    <submittedName>
        <fullName evidence="3">Uncharacterized protein</fullName>
    </submittedName>
</protein>
<dbReference type="Proteomes" id="UP000225706">
    <property type="component" value="Unassembled WGS sequence"/>
</dbReference>
<evidence type="ECO:0000256" key="2">
    <source>
        <dbReference type="SAM" id="MobiDB-lite"/>
    </source>
</evidence>
<feature type="compositionally biased region" description="Low complexity" evidence="2">
    <location>
        <begin position="349"/>
        <end position="379"/>
    </location>
</feature>
<organism evidence="3 4">
    <name type="scientific">Stylophora pistillata</name>
    <name type="common">Smooth cauliflower coral</name>
    <dbReference type="NCBI Taxonomy" id="50429"/>
    <lineage>
        <taxon>Eukaryota</taxon>
        <taxon>Metazoa</taxon>
        <taxon>Cnidaria</taxon>
        <taxon>Anthozoa</taxon>
        <taxon>Hexacorallia</taxon>
        <taxon>Scleractinia</taxon>
        <taxon>Astrocoeniina</taxon>
        <taxon>Pocilloporidae</taxon>
        <taxon>Stylophora</taxon>
    </lineage>
</organism>
<evidence type="ECO:0000313" key="3">
    <source>
        <dbReference type="EMBL" id="PFX13610.1"/>
    </source>
</evidence>
<feature type="region of interest" description="Disordered" evidence="2">
    <location>
        <begin position="341"/>
        <end position="412"/>
    </location>
</feature>
<dbReference type="OrthoDB" id="5970227at2759"/>
<keyword evidence="4" id="KW-1185">Reference proteome</keyword>
<comment type="caution">
    <text evidence="3">The sequence shown here is derived from an EMBL/GenBank/DDBJ whole genome shotgun (WGS) entry which is preliminary data.</text>
</comment>